<organism evidence="6 7">
    <name type="scientific">Cucurbitaria berberidis CBS 394.84</name>
    <dbReference type="NCBI Taxonomy" id="1168544"/>
    <lineage>
        <taxon>Eukaryota</taxon>
        <taxon>Fungi</taxon>
        <taxon>Dikarya</taxon>
        <taxon>Ascomycota</taxon>
        <taxon>Pezizomycotina</taxon>
        <taxon>Dothideomycetes</taxon>
        <taxon>Pleosporomycetidae</taxon>
        <taxon>Pleosporales</taxon>
        <taxon>Pleosporineae</taxon>
        <taxon>Cucurbitariaceae</taxon>
        <taxon>Cucurbitaria</taxon>
    </lineage>
</organism>
<feature type="zinc finger region" description="C3H1-type" evidence="3">
    <location>
        <begin position="1"/>
        <end position="25"/>
    </location>
</feature>
<evidence type="ECO:0000256" key="2">
    <source>
        <dbReference type="ARBA" id="ARBA00023242"/>
    </source>
</evidence>
<keyword evidence="7" id="KW-1185">Reference proteome</keyword>
<evidence type="ECO:0000256" key="3">
    <source>
        <dbReference type="PROSITE-ProRule" id="PRU00723"/>
    </source>
</evidence>
<dbReference type="InterPro" id="IPR000571">
    <property type="entry name" value="Znf_CCCH"/>
</dbReference>
<dbReference type="PROSITE" id="PS50103">
    <property type="entry name" value="ZF_C3H1"/>
    <property type="match status" value="1"/>
</dbReference>
<dbReference type="InterPro" id="IPR051767">
    <property type="entry name" value="Nucleoporin_NUP42"/>
</dbReference>
<feature type="compositionally biased region" description="Low complexity" evidence="4">
    <location>
        <begin position="486"/>
        <end position="502"/>
    </location>
</feature>
<feature type="region of interest" description="Disordered" evidence="4">
    <location>
        <begin position="177"/>
        <end position="203"/>
    </location>
</feature>
<evidence type="ECO:0000313" key="7">
    <source>
        <dbReference type="Proteomes" id="UP000800039"/>
    </source>
</evidence>
<dbReference type="Pfam" id="PF00642">
    <property type="entry name" value="zf-CCCH"/>
    <property type="match status" value="1"/>
</dbReference>
<accession>A0A9P4GDY7</accession>
<feature type="region of interest" description="Disordered" evidence="4">
    <location>
        <begin position="17"/>
        <end position="77"/>
    </location>
</feature>
<feature type="domain" description="C3H1-type" evidence="5">
    <location>
        <begin position="1"/>
        <end position="25"/>
    </location>
</feature>
<dbReference type="AlphaFoldDB" id="A0A9P4GDY7"/>
<dbReference type="RefSeq" id="XP_040786282.1">
    <property type="nucleotide sequence ID" value="XM_040926809.1"/>
</dbReference>
<feature type="compositionally biased region" description="Polar residues" evidence="4">
    <location>
        <begin position="239"/>
        <end position="297"/>
    </location>
</feature>
<dbReference type="OrthoDB" id="20729at2759"/>
<keyword evidence="3" id="KW-0479">Metal-binding</keyword>
<feature type="compositionally biased region" description="Basic and acidic residues" evidence="4">
    <location>
        <begin position="516"/>
        <end position="536"/>
    </location>
</feature>
<feature type="compositionally biased region" description="Basic and acidic residues" evidence="4">
    <location>
        <begin position="17"/>
        <end position="30"/>
    </location>
</feature>
<feature type="region of interest" description="Disordered" evidence="4">
    <location>
        <begin position="226"/>
        <end position="536"/>
    </location>
</feature>
<dbReference type="PANTHER" id="PTHR46527:SF1">
    <property type="entry name" value="NUCLEOPORIN NUP42"/>
    <property type="match status" value="1"/>
</dbReference>
<dbReference type="EMBL" id="ML976617">
    <property type="protein sequence ID" value="KAF1843719.1"/>
    <property type="molecule type" value="Genomic_DNA"/>
</dbReference>
<feature type="compositionally biased region" description="Low complexity" evidence="4">
    <location>
        <begin position="191"/>
        <end position="202"/>
    </location>
</feature>
<dbReference type="Proteomes" id="UP000800039">
    <property type="component" value="Unassembled WGS sequence"/>
</dbReference>
<feature type="compositionally biased region" description="Polar residues" evidence="4">
    <location>
        <begin position="384"/>
        <end position="438"/>
    </location>
</feature>
<feature type="compositionally biased region" description="Gly residues" evidence="4">
    <location>
        <begin position="33"/>
        <end position="42"/>
    </location>
</feature>
<feature type="compositionally biased region" description="Low complexity" evidence="4">
    <location>
        <begin position="442"/>
        <end position="464"/>
    </location>
</feature>
<dbReference type="GO" id="GO:0005634">
    <property type="term" value="C:nucleus"/>
    <property type="evidence" value="ECO:0007669"/>
    <property type="project" value="UniProtKB-SubCell"/>
</dbReference>
<name>A0A9P4GDY7_9PLEO</name>
<dbReference type="GO" id="GO:0008270">
    <property type="term" value="F:zinc ion binding"/>
    <property type="evidence" value="ECO:0007669"/>
    <property type="project" value="UniProtKB-KW"/>
</dbReference>
<evidence type="ECO:0000313" key="6">
    <source>
        <dbReference type="EMBL" id="KAF1843719.1"/>
    </source>
</evidence>
<evidence type="ECO:0000259" key="5">
    <source>
        <dbReference type="PROSITE" id="PS50103"/>
    </source>
</evidence>
<gene>
    <name evidence="6" type="ORF">K460DRAFT_149965</name>
</gene>
<reference evidence="6" key="1">
    <citation type="submission" date="2020-01" db="EMBL/GenBank/DDBJ databases">
        <authorList>
            <consortium name="DOE Joint Genome Institute"/>
            <person name="Haridas S."/>
            <person name="Albert R."/>
            <person name="Binder M."/>
            <person name="Bloem J."/>
            <person name="Labutti K."/>
            <person name="Salamov A."/>
            <person name="Andreopoulos B."/>
            <person name="Baker S.E."/>
            <person name="Barry K."/>
            <person name="Bills G."/>
            <person name="Bluhm B.H."/>
            <person name="Cannon C."/>
            <person name="Castanera R."/>
            <person name="Culley D.E."/>
            <person name="Daum C."/>
            <person name="Ezra D."/>
            <person name="Gonzalez J.B."/>
            <person name="Henrissat B."/>
            <person name="Kuo A."/>
            <person name="Liang C."/>
            <person name="Lipzen A."/>
            <person name="Lutzoni F."/>
            <person name="Magnuson J."/>
            <person name="Mondo S."/>
            <person name="Nolan M."/>
            <person name="Ohm R."/>
            <person name="Pangilinan J."/>
            <person name="Park H.-J."/>
            <person name="Ramirez L."/>
            <person name="Alfaro M."/>
            <person name="Sun H."/>
            <person name="Tritt A."/>
            <person name="Yoshinaga Y."/>
            <person name="Zwiers L.-H."/>
            <person name="Turgeon B.G."/>
            <person name="Goodwin S.B."/>
            <person name="Spatafora J.W."/>
            <person name="Crous P.W."/>
            <person name="Grigoriev I.V."/>
        </authorList>
    </citation>
    <scope>NUCLEOTIDE SEQUENCE</scope>
    <source>
        <strain evidence="6">CBS 394.84</strain>
    </source>
</reference>
<dbReference type="PANTHER" id="PTHR46527">
    <property type="entry name" value="NUCLEOPORIN-LIKE PROTEIN 2"/>
    <property type="match status" value="1"/>
</dbReference>
<dbReference type="GeneID" id="63844061"/>
<keyword evidence="3" id="KW-0862">Zinc</keyword>
<protein>
    <recommendedName>
        <fullName evidence="5">C3H1-type domain-containing protein</fullName>
    </recommendedName>
</protein>
<sequence>MAICQFYQRGACRFGESCKNEHPGSQRDANRTSGGGGFGGGSNNNRFGGFASGDRYRPSQSSGGTFGSSRDPKTLPYHLDKTDINNDLTGQRPIYPLSCYGPGRDAPRQLIEGPVEISPEELRLRFYTLRAAGNEPTAQQEESALSEKMQQQVKAILDDVDGAIRYVEEGANVHPNRIDVAKGDAPSGVPASASATQSSSSSNPFLKAPANAFTTGATAQIASFGQATTPGFGRPAFGQPSNPAQTTSPFGQASNPGQTTSAFGQPSNPGQATSAFGQASNPGQNASPFGTASTPGQKPSPFGQPSALGGSAGFGKPAFGASGFGQASMPGSGSAFGQASNPGQGSAFGQASSPGTTSAFGQSNALGQKPSPFTNPGFGKSAFGQPSQPSSNASPFGQQAQSSTSPFGQQAQSGPSPLGQQAPQGAQTSAFGQQTQPANPFLQGQSQQLAGQAAPFGGAASPFGTQPQSTPAPPSNPFQKAQGATPSISAAPSQSGAQAASPFARASVAPAPAGDGKVDPKERFKEGKPEEYEGEHGRILEEIYKRVGQLGRFNDDEEIPLVPPKCEWIVPISLL</sequence>
<feature type="compositionally biased region" description="Low complexity" evidence="4">
    <location>
        <begin position="43"/>
        <end position="53"/>
    </location>
</feature>
<proteinExistence type="predicted"/>
<evidence type="ECO:0000256" key="1">
    <source>
        <dbReference type="ARBA" id="ARBA00004123"/>
    </source>
</evidence>
<keyword evidence="2" id="KW-0539">Nucleus</keyword>
<evidence type="ECO:0000256" key="4">
    <source>
        <dbReference type="SAM" id="MobiDB-lite"/>
    </source>
</evidence>
<feature type="compositionally biased region" description="Polar residues" evidence="4">
    <location>
        <begin position="329"/>
        <end position="374"/>
    </location>
</feature>
<comment type="caution">
    <text evidence="6">The sequence shown here is derived from an EMBL/GenBank/DDBJ whole genome shotgun (WGS) entry which is preliminary data.</text>
</comment>
<keyword evidence="3" id="KW-0863">Zinc-finger</keyword>
<comment type="subcellular location">
    <subcellularLocation>
        <location evidence="1">Nucleus</location>
    </subcellularLocation>
</comment>